<evidence type="ECO:0000313" key="3">
    <source>
        <dbReference type="Proteomes" id="UP000018296"/>
    </source>
</evidence>
<accession>V6J5I1</accession>
<dbReference type="PATRIC" id="fig|1395513.3.peg.1968"/>
<keyword evidence="1" id="KW-1133">Transmembrane helix</keyword>
<dbReference type="AlphaFoldDB" id="V6J5I1"/>
<dbReference type="Proteomes" id="UP000018296">
    <property type="component" value="Unassembled WGS sequence"/>
</dbReference>
<keyword evidence="1" id="KW-0472">Membrane</keyword>
<proteinExistence type="predicted"/>
<comment type="caution">
    <text evidence="2">The sequence shown here is derived from an EMBL/GenBank/DDBJ whole genome shotgun (WGS) entry which is preliminary data.</text>
</comment>
<feature type="transmembrane region" description="Helical" evidence="1">
    <location>
        <begin position="21"/>
        <end position="45"/>
    </location>
</feature>
<evidence type="ECO:0000313" key="2">
    <source>
        <dbReference type="EMBL" id="EST11989.1"/>
    </source>
</evidence>
<feature type="transmembrane region" description="Helical" evidence="1">
    <location>
        <begin position="51"/>
        <end position="84"/>
    </location>
</feature>
<keyword evidence="1" id="KW-0812">Transmembrane</keyword>
<gene>
    <name evidence="2" type="ORF">P343_09755</name>
</gene>
<organism evidence="2 3">
    <name type="scientific">Sporolactobacillus laevolacticus DSM 442</name>
    <dbReference type="NCBI Taxonomy" id="1395513"/>
    <lineage>
        <taxon>Bacteria</taxon>
        <taxon>Bacillati</taxon>
        <taxon>Bacillota</taxon>
        <taxon>Bacilli</taxon>
        <taxon>Bacillales</taxon>
        <taxon>Sporolactobacillaceae</taxon>
        <taxon>Sporolactobacillus</taxon>
    </lineage>
</organism>
<sequence length="90" mass="10201">MIIIQSPCAWLMNVMKGTNEMGLIFGLIATLILIIVFIAVGGLLITSFVWIVLGIIALILFLFFGFLLKWFLIILLIIGIYKLVKRLFTR</sequence>
<evidence type="ECO:0000256" key="1">
    <source>
        <dbReference type="SAM" id="Phobius"/>
    </source>
</evidence>
<dbReference type="EMBL" id="AWTC01000008">
    <property type="protein sequence ID" value="EST11989.1"/>
    <property type="molecule type" value="Genomic_DNA"/>
</dbReference>
<keyword evidence="3" id="KW-1185">Reference proteome</keyword>
<reference evidence="2 3" key="1">
    <citation type="journal article" date="2013" name="Genome Announc.">
        <title>Genome Sequence of Sporolactobacillus laevolacticus DSM442, an Efficient Polymer-Grade D-Lactate Producer from Agricultural Waste Cottonseed as a Nitrogen Source.</title>
        <authorList>
            <person name="Wang H."/>
            <person name="Wang L."/>
            <person name="Ju J."/>
            <person name="Yu B."/>
            <person name="Ma Y."/>
        </authorList>
    </citation>
    <scope>NUCLEOTIDE SEQUENCE [LARGE SCALE GENOMIC DNA]</scope>
    <source>
        <strain evidence="2 3">DSM 442</strain>
    </source>
</reference>
<name>V6J5I1_9BACL</name>
<protein>
    <submittedName>
        <fullName evidence="2">Uncharacterized protein</fullName>
    </submittedName>
</protein>